<dbReference type="FunFam" id="3.50.80.10:FF:000001">
    <property type="entry name" value="D-aminoacyl-tRNA deacylase"/>
    <property type="match status" value="1"/>
</dbReference>
<evidence type="ECO:0000256" key="2">
    <source>
        <dbReference type="HAMAP-Rule" id="MF_00518"/>
    </source>
</evidence>
<dbReference type="Proteomes" id="UP000323594">
    <property type="component" value="Chromosome"/>
</dbReference>
<dbReference type="PANTHER" id="PTHR10472">
    <property type="entry name" value="D-TYROSYL-TRNA TYR DEACYLASE"/>
    <property type="match status" value="1"/>
</dbReference>
<keyword evidence="2" id="KW-0694">RNA-binding</keyword>
<dbReference type="GO" id="GO:0000049">
    <property type="term" value="F:tRNA binding"/>
    <property type="evidence" value="ECO:0007669"/>
    <property type="project" value="UniProtKB-UniRule"/>
</dbReference>
<organism evidence="3 5">
    <name type="scientific">Treponema phagedenis</name>
    <dbReference type="NCBI Taxonomy" id="162"/>
    <lineage>
        <taxon>Bacteria</taxon>
        <taxon>Pseudomonadati</taxon>
        <taxon>Spirochaetota</taxon>
        <taxon>Spirochaetia</taxon>
        <taxon>Spirochaetales</taxon>
        <taxon>Treponemataceae</taxon>
        <taxon>Treponema</taxon>
    </lineage>
</organism>
<dbReference type="PANTHER" id="PTHR10472:SF5">
    <property type="entry name" value="D-AMINOACYL-TRNA DEACYLASE 1"/>
    <property type="match status" value="1"/>
</dbReference>
<dbReference type="OrthoDB" id="9801395at2"/>
<dbReference type="GO" id="GO:0005737">
    <property type="term" value="C:cytoplasm"/>
    <property type="evidence" value="ECO:0007669"/>
    <property type="project" value="UniProtKB-SubCell"/>
</dbReference>
<dbReference type="InterPro" id="IPR003732">
    <property type="entry name" value="Daa-tRNA_deacyls_DTD"/>
</dbReference>
<evidence type="ECO:0000313" key="4">
    <source>
        <dbReference type="EMBL" id="QEJ97710.1"/>
    </source>
</evidence>
<accession>A0A0B7GTI7</accession>
<keyword evidence="2" id="KW-0820">tRNA-binding</keyword>
<evidence type="ECO:0000313" key="3">
    <source>
        <dbReference type="EMBL" id="CEM60847.1"/>
    </source>
</evidence>
<dbReference type="GeneID" id="57752821"/>
<dbReference type="SUPFAM" id="SSF69500">
    <property type="entry name" value="DTD-like"/>
    <property type="match status" value="1"/>
</dbReference>
<dbReference type="RefSeq" id="WP_024753378.1">
    <property type="nucleotide sequence ID" value="NZ_CDNC01000003.1"/>
</dbReference>
<dbReference type="EC" id="3.1.1.96" evidence="2"/>
<dbReference type="HAMAP" id="MF_00518">
    <property type="entry name" value="Deacylase_Dtd"/>
    <property type="match status" value="1"/>
</dbReference>
<dbReference type="Gene3D" id="3.50.80.10">
    <property type="entry name" value="D-tyrosyl-tRNA(Tyr) deacylase"/>
    <property type="match status" value="1"/>
</dbReference>
<comment type="catalytic activity">
    <reaction evidence="2">
        <text>glycyl-tRNA(Ala) + H2O = tRNA(Ala) + glycine + H(+)</text>
        <dbReference type="Rhea" id="RHEA:53744"/>
        <dbReference type="Rhea" id="RHEA-COMP:9657"/>
        <dbReference type="Rhea" id="RHEA-COMP:13640"/>
        <dbReference type="ChEBI" id="CHEBI:15377"/>
        <dbReference type="ChEBI" id="CHEBI:15378"/>
        <dbReference type="ChEBI" id="CHEBI:57305"/>
        <dbReference type="ChEBI" id="CHEBI:78442"/>
        <dbReference type="ChEBI" id="CHEBI:78522"/>
    </reaction>
</comment>
<dbReference type="GO" id="GO:0051500">
    <property type="term" value="F:D-tyrosyl-tRNA(Tyr) deacylase activity"/>
    <property type="evidence" value="ECO:0007669"/>
    <property type="project" value="TreeGrafter"/>
</dbReference>
<reference evidence="4 6" key="3">
    <citation type="submission" date="2019-08" db="EMBL/GenBank/DDBJ databases">
        <authorList>
            <person name="Kuhnert P."/>
        </authorList>
    </citation>
    <scope>NUCLEOTIDE SEQUENCE [LARGE SCALE GENOMIC DNA]</scope>
    <source>
        <strain evidence="4 6">B36.5</strain>
    </source>
</reference>
<dbReference type="GO" id="GO:0043908">
    <property type="term" value="F:Ser(Gly)-tRNA(Ala) hydrolase activity"/>
    <property type="evidence" value="ECO:0007669"/>
    <property type="project" value="UniProtKB-UniRule"/>
</dbReference>
<comment type="catalytic activity">
    <reaction evidence="2">
        <text>a D-aminoacyl-tRNA + H2O = a tRNA + a D-alpha-amino acid + H(+)</text>
        <dbReference type="Rhea" id="RHEA:13953"/>
        <dbReference type="Rhea" id="RHEA-COMP:10123"/>
        <dbReference type="Rhea" id="RHEA-COMP:10124"/>
        <dbReference type="ChEBI" id="CHEBI:15377"/>
        <dbReference type="ChEBI" id="CHEBI:15378"/>
        <dbReference type="ChEBI" id="CHEBI:59871"/>
        <dbReference type="ChEBI" id="CHEBI:78442"/>
        <dbReference type="ChEBI" id="CHEBI:79333"/>
        <dbReference type="EC" id="3.1.1.96"/>
    </reaction>
</comment>
<evidence type="ECO:0000256" key="1">
    <source>
        <dbReference type="ARBA" id="ARBA00009673"/>
    </source>
</evidence>
<reference evidence="3" key="1">
    <citation type="submission" date="2015-01" db="EMBL/GenBank/DDBJ databases">
        <authorList>
            <person name="Xiang T."/>
            <person name="Song Y."/>
            <person name="Huang L."/>
            <person name="Wang B."/>
            <person name="Wu P."/>
        </authorList>
    </citation>
    <scope>NUCLEOTIDE SEQUENCE [LARGE SCALE GENOMIC DNA]</scope>
    <source>
        <strain evidence="3">V1</strain>
    </source>
</reference>
<evidence type="ECO:0000313" key="5">
    <source>
        <dbReference type="Proteomes" id="UP000042527"/>
    </source>
</evidence>
<reference evidence="5" key="2">
    <citation type="submission" date="2015-01" db="EMBL/GenBank/DDBJ databases">
        <authorList>
            <person name="Manzoor Shahid"/>
            <person name="Zubair Saima"/>
        </authorList>
    </citation>
    <scope>NUCLEOTIDE SEQUENCE [LARGE SCALE GENOMIC DNA]</scope>
    <source>
        <strain evidence="5">V1</strain>
    </source>
</reference>
<dbReference type="Proteomes" id="UP000042527">
    <property type="component" value="Unassembled WGS sequence"/>
</dbReference>
<gene>
    <name evidence="2 3" type="primary">dtd</name>
    <name evidence="4" type="ORF">FUT82_06685</name>
    <name evidence="3" type="ORF">TPHV1_110073</name>
</gene>
<comment type="domain">
    <text evidence="2">A Gly-cisPro motif from one monomer fits into the active site of the other monomer to allow specific chiral rejection of L-amino acids.</text>
</comment>
<protein>
    <recommendedName>
        <fullName evidence="2">D-aminoacyl-tRNA deacylase</fullName>
        <shortName evidence="2">DTD</shortName>
        <ecNumber evidence="2">3.1.1.96</ecNumber>
    </recommendedName>
    <alternativeName>
        <fullName evidence="2">Gly-tRNA(Ala) deacylase</fullName>
        <ecNumber evidence="2">3.1.1.-</ecNumber>
    </alternativeName>
</protein>
<dbReference type="AlphaFoldDB" id="A0A0B7GTI7"/>
<dbReference type="EMBL" id="CP042817">
    <property type="protein sequence ID" value="QEJ97710.1"/>
    <property type="molecule type" value="Genomic_DNA"/>
</dbReference>
<dbReference type="Pfam" id="PF02580">
    <property type="entry name" value="Tyr_Deacylase"/>
    <property type="match status" value="1"/>
</dbReference>
<name>A0A0B7GTI7_TREPH</name>
<dbReference type="GO" id="GO:0106026">
    <property type="term" value="F:Gly-tRNA(Ala) deacylase activity"/>
    <property type="evidence" value="ECO:0007669"/>
    <property type="project" value="UniProtKB-UniRule"/>
</dbReference>
<keyword evidence="2" id="KW-0963">Cytoplasm</keyword>
<comment type="subunit">
    <text evidence="2">Homodimer.</text>
</comment>
<evidence type="ECO:0000313" key="6">
    <source>
        <dbReference type="Proteomes" id="UP000323594"/>
    </source>
</evidence>
<comment type="function">
    <text evidence="2">An aminoacyl-tRNA editing enzyme that deacylates mischarged D-aminoacyl-tRNAs. Also deacylates mischarged glycyl-tRNA(Ala), protecting cells against glycine mischarging by AlaRS. Acts via tRNA-based rather than protein-based catalysis; rejects L-amino acids rather than detecting D-amino acids in the active site. By recycling D-aminoacyl-tRNA to D-amino acids and free tRNA molecules, this enzyme counteracts the toxicity associated with the formation of D-aminoacyl-tRNA entities in vivo and helps enforce protein L-homochirality.</text>
</comment>
<dbReference type="GO" id="GO:0019478">
    <property type="term" value="P:D-amino acid catabolic process"/>
    <property type="evidence" value="ECO:0007669"/>
    <property type="project" value="UniProtKB-UniRule"/>
</dbReference>
<keyword evidence="5" id="KW-1185">Reference proteome</keyword>
<dbReference type="EMBL" id="CDNC01000003">
    <property type="protein sequence ID" value="CEM60847.1"/>
    <property type="molecule type" value="Genomic_DNA"/>
</dbReference>
<comment type="similarity">
    <text evidence="1 2">Belongs to the DTD family.</text>
</comment>
<dbReference type="NCBIfam" id="TIGR00256">
    <property type="entry name" value="D-aminoacyl-tRNA deacylase"/>
    <property type="match status" value="1"/>
</dbReference>
<sequence>MRAVIQRVTSGAIAIDKKERGRIGQGFVILLGIAPSDTDADIDWLVKKISALRVFDDAEGKMNLSIQDITGEILLVSQFTLFASSKKGNRPSFNFAADPSIAIPLYEKMISALEKALGKPIQTGVFGANMQIEIHNDGPVTILLDSKVRE</sequence>
<dbReference type="EC" id="3.1.1.-" evidence="2"/>
<proteinExistence type="inferred from homology"/>
<feature type="short sequence motif" description="Gly-cisPro motif, important for rejection of L-amino acids" evidence="2">
    <location>
        <begin position="138"/>
        <end position="139"/>
    </location>
</feature>
<keyword evidence="2 3" id="KW-0378">Hydrolase</keyword>
<comment type="subcellular location">
    <subcellularLocation>
        <location evidence="2">Cytoplasm</location>
    </subcellularLocation>
</comment>
<dbReference type="InterPro" id="IPR023509">
    <property type="entry name" value="DTD-like_sf"/>
</dbReference>